<dbReference type="AlphaFoldDB" id="A0AAV8W096"/>
<comment type="similarity">
    <text evidence="1 2">Belongs to the AB hydrolase superfamily. Lipase family.</text>
</comment>
<comment type="caution">
    <text evidence="6">The sequence shown here is derived from an EMBL/GenBank/DDBJ whole genome shotgun (WGS) entry which is preliminary data.</text>
</comment>
<feature type="active site" description="Nucleophile" evidence="3">
    <location>
        <position position="191"/>
    </location>
</feature>
<evidence type="ECO:0000313" key="7">
    <source>
        <dbReference type="Proteomes" id="UP001159042"/>
    </source>
</evidence>
<evidence type="ECO:0000256" key="4">
    <source>
        <dbReference type="SAM" id="SignalP"/>
    </source>
</evidence>
<keyword evidence="2" id="KW-0378">Hydrolase</keyword>
<dbReference type="Proteomes" id="UP001159042">
    <property type="component" value="Unassembled WGS sequence"/>
</dbReference>
<protein>
    <recommendedName>
        <fullName evidence="2">Lipase</fullName>
    </recommendedName>
</protein>
<feature type="active site" description="Charge relay system" evidence="3">
    <location>
        <position position="397"/>
    </location>
</feature>
<evidence type="ECO:0000256" key="3">
    <source>
        <dbReference type="PIRSR" id="PIRSR000862-1"/>
    </source>
</evidence>
<evidence type="ECO:0000256" key="1">
    <source>
        <dbReference type="ARBA" id="ARBA00010701"/>
    </source>
</evidence>
<dbReference type="InterPro" id="IPR025483">
    <property type="entry name" value="Lipase_euk"/>
</dbReference>
<dbReference type="InterPro" id="IPR006693">
    <property type="entry name" value="AB_hydrolase_lipase"/>
</dbReference>
<evidence type="ECO:0000259" key="5">
    <source>
        <dbReference type="Pfam" id="PF04083"/>
    </source>
</evidence>
<feature type="signal peptide" evidence="4">
    <location>
        <begin position="1"/>
        <end position="22"/>
    </location>
</feature>
<feature type="chain" id="PRO_5043798837" description="Lipase" evidence="4">
    <location>
        <begin position="23"/>
        <end position="412"/>
    </location>
</feature>
<dbReference type="Pfam" id="PF04083">
    <property type="entry name" value="Abhydro_lipase"/>
    <property type="match status" value="1"/>
</dbReference>
<evidence type="ECO:0000256" key="2">
    <source>
        <dbReference type="PIRNR" id="PIRNR000862"/>
    </source>
</evidence>
<feature type="active site" description="Charge relay system" evidence="3">
    <location>
        <position position="366"/>
    </location>
</feature>
<keyword evidence="7" id="KW-1185">Reference proteome</keyword>
<organism evidence="6 7">
    <name type="scientific">Exocentrus adspersus</name>
    <dbReference type="NCBI Taxonomy" id="1586481"/>
    <lineage>
        <taxon>Eukaryota</taxon>
        <taxon>Metazoa</taxon>
        <taxon>Ecdysozoa</taxon>
        <taxon>Arthropoda</taxon>
        <taxon>Hexapoda</taxon>
        <taxon>Insecta</taxon>
        <taxon>Pterygota</taxon>
        <taxon>Neoptera</taxon>
        <taxon>Endopterygota</taxon>
        <taxon>Coleoptera</taxon>
        <taxon>Polyphaga</taxon>
        <taxon>Cucujiformia</taxon>
        <taxon>Chrysomeloidea</taxon>
        <taxon>Cerambycidae</taxon>
        <taxon>Lamiinae</taxon>
        <taxon>Acanthocinini</taxon>
        <taxon>Exocentrus</taxon>
    </lineage>
</organism>
<keyword evidence="4" id="KW-0732">Signal</keyword>
<keyword evidence="2" id="KW-0443">Lipid metabolism</keyword>
<gene>
    <name evidence="6" type="ORF">NQ315_002203</name>
</gene>
<accession>A0AAV8W096</accession>
<dbReference type="SUPFAM" id="SSF53474">
    <property type="entry name" value="alpha/beta-Hydrolases"/>
    <property type="match status" value="1"/>
</dbReference>
<dbReference type="FunFam" id="3.40.50.1820:FF:000179">
    <property type="entry name" value="Lipase"/>
    <property type="match status" value="1"/>
</dbReference>
<keyword evidence="2" id="KW-0442">Lipid degradation</keyword>
<dbReference type="Gene3D" id="3.40.50.1820">
    <property type="entry name" value="alpha/beta hydrolase"/>
    <property type="match status" value="1"/>
</dbReference>
<dbReference type="PIRSF" id="PIRSF000862">
    <property type="entry name" value="Steryl_ester_lip"/>
    <property type="match status" value="1"/>
</dbReference>
<reference evidence="6 7" key="1">
    <citation type="journal article" date="2023" name="Insect Mol. Biol.">
        <title>Genome sequencing provides insights into the evolution of gene families encoding plant cell wall-degrading enzymes in longhorned beetles.</title>
        <authorList>
            <person name="Shin N.R."/>
            <person name="Okamura Y."/>
            <person name="Kirsch R."/>
            <person name="Pauchet Y."/>
        </authorList>
    </citation>
    <scope>NUCLEOTIDE SEQUENCE [LARGE SCALE GENOMIC DNA]</scope>
    <source>
        <strain evidence="6">EAD_L_NR</strain>
    </source>
</reference>
<dbReference type="PANTHER" id="PTHR11005">
    <property type="entry name" value="LYSOSOMAL ACID LIPASE-RELATED"/>
    <property type="match status" value="1"/>
</dbReference>
<dbReference type="GO" id="GO:0016042">
    <property type="term" value="P:lipid catabolic process"/>
    <property type="evidence" value="ECO:0007669"/>
    <property type="project" value="UniProtKB-KW"/>
</dbReference>
<dbReference type="InterPro" id="IPR029058">
    <property type="entry name" value="AB_hydrolase_fold"/>
</dbReference>
<evidence type="ECO:0000313" key="6">
    <source>
        <dbReference type="EMBL" id="KAJ8919581.1"/>
    </source>
</evidence>
<feature type="domain" description="Partial AB-hydrolase lipase" evidence="5">
    <location>
        <begin position="53"/>
        <end position="114"/>
    </location>
</feature>
<sequence>MKTSVRCSLHFLILVVCECSCGHWLELLMGPRLKEIDEGDENEGKAFQINDAQDLVEGYGYPFQSHEVLSQSGYVLSLHRIPYGIKRKQSNGTKRPVALFQHGLVSASDMWLFQGPNMDLPYALADAGYDVWISNMRGNVYSKAHKTLNPDRDKRFWDFSLHEVAYYDLPTITDYILNLTNHTNLYFLGHSIGSTVGMMFCALRPEYNSKIRLHLALAPLVYVTHAITLPHKIILMPSIPLTKTALANHIYNIFPRRPYFTRLLQMLCKDGMPLQQLCVSVIFMFVGADYGQFNTKHFPSIFTYFPAGTSTYLAQHTLQIYLNGTLSALDYGNNDTNFIKYNQTVPPQYNLSQVTHPVSLHYGNGDLLVTRKDIDFVEKLLPNSVGKFPVPYKDFNHMDFIWGIDAKKIIIR</sequence>
<dbReference type="GO" id="GO:0016788">
    <property type="term" value="F:hydrolase activity, acting on ester bonds"/>
    <property type="evidence" value="ECO:0007669"/>
    <property type="project" value="InterPro"/>
</dbReference>
<proteinExistence type="inferred from homology"/>
<dbReference type="EMBL" id="JANEYG010000017">
    <property type="protein sequence ID" value="KAJ8919581.1"/>
    <property type="molecule type" value="Genomic_DNA"/>
</dbReference>
<name>A0AAV8W096_9CUCU</name>